<dbReference type="RefSeq" id="WP_097941549.1">
    <property type="nucleotide sequence ID" value="NZ_BLKS01000001.1"/>
</dbReference>
<dbReference type="Proteomes" id="UP000465302">
    <property type="component" value="Unassembled WGS sequence"/>
</dbReference>
<accession>A0A2A7MY46</accession>
<evidence type="ECO:0000313" key="5">
    <source>
        <dbReference type="Proteomes" id="UP000220914"/>
    </source>
</evidence>
<dbReference type="Proteomes" id="UP000220914">
    <property type="component" value="Unassembled WGS sequence"/>
</dbReference>
<keyword evidence="5" id="KW-1185">Reference proteome</keyword>
<dbReference type="OrthoDB" id="4568361at2"/>
<evidence type="ECO:0000313" key="3">
    <source>
        <dbReference type="EMBL" id="GFG51983.1"/>
    </source>
</evidence>
<feature type="compositionally biased region" description="Basic and acidic residues" evidence="1">
    <location>
        <begin position="511"/>
        <end position="522"/>
    </location>
</feature>
<dbReference type="EMBL" id="BLKS01000001">
    <property type="protein sequence ID" value="GFG51983.1"/>
    <property type="molecule type" value="Genomic_DNA"/>
</dbReference>
<feature type="region of interest" description="Disordered" evidence="1">
    <location>
        <begin position="459"/>
        <end position="485"/>
    </location>
</feature>
<dbReference type="Pfam" id="PF08237">
    <property type="entry name" value="PE-PPE"/>
    <property type="match status" value="1"/>
</dbReference>
<proteinExistence type="predicted"/>
<comment type="caution">
    <text evidence="4">The sequence shown here is derived from an EMBL/GenBank/DDBJ whole genome shotgun (WGS) entry which is preliminary data.</text>
</comment>
<feature type="region of interest" description="Disordered" evidence="1">
    <location>
        <begin position="498"/>
        <end position="522"/>
    </location>
</feature>
<evidence type="ECO:0000256" key="1">
    <source>
        <dbReference type="SAM" id="MobiDB-lite"/>
    </source>
</evidence>
<dbReference type="InterPro" id="IPR013228">
    <property type="entry name" value="PE-PPE_C"/>
</dbReference>
<feature type="region of interest" description="Disordered" evidence="1">
    <location>
        <begin position="386"/>
        <end position="421"/>
    </location>
</feature>
<organism evidence="4 5">
    <name type="scientific">Mycolicibacterium agri</name>
    <name type="common">Mycobacterium agri</name>
    <dbReference type="NCBI Taxonomy" id="36811"/>
    <lineage>
        <taxon>Bacteria</taxon>
        <taxon>Bacillati</taxon>
        <taxon>Actinomycetota</taxon>
        <taxon>Actinomycetes</taxon>
        <taxon>Mycobacteriales</taxon>
        <taxon>Mycobacteriaceae</taxon>
        <taxon>Mycolicibacterium</taxon>
    </lineage>
</organism>
<feature type="compositionally biased region" description="Polar residues" evidence="1">
    <location>
        <begin position="397"/>
        <end position="408"/>
    </location>
</feature>
<evidence type="ECO:0000259" key="2">
    <source>
        <dbReference type="Pfam" id="PF08237"/>
    </source>
</evidence>
<dbReference type="Gene3D" id="3.40.50.1820">
    <property type="entry name" value="alpha/beta hydrolase"/>
    <property type="match status" value="1"/>
</dbReference>
<reference evidence="3" key="3">
    <citation type="submission" date="2020-02" db="EMBL/GenBank/DDBJ databases">
        <authorList>
            <person name="Matsumoto Y."/>
            <person name="Motooka D."/>
            <person name="Nakamura S."/>
        </authorList>
    </citation>
    <scope>NUCLEOTIDE SEQUENCE</scope>
    <source>
        <strain evidence="3">JCM 6377</strain>
    </source>
</reference>
<dbReference type="SUPFAM" id="SSF53474">
    <property type="entry name" value="alpha/beta-Hydrolases"/>
    <property type="match status" value="1"/>
</dbReference>
<dbReference type="InterPro" id="IPR029058">
    <property type="entry name" value="AB_hydrolase_fold"/>
</dbReference>
<evidence type="ECO:0000313" key="4">
    <source>
        <dbReference type="EMBL" id="PEG36596.1"/>
    </source>
</evidence>
<gene>
    <name evidence="4" type="ORF">CQY20_18545</name>
    <name evidence="3" type="ORF">MAGR_34240</name>
</gene>
<reference evidence="3 6" key="2">
    <citation type="journal article" date="2019" name="Emerg. Microbes Infect.">
        <title>Comprehensive subspecies identification of 175 nontuberculous mycobacteria species based on 7547 genomic profiles.</title>
        <authorList>
            <person name="Matsumoto Y."/>
            <person name="Kinjo T."/>
            <person name="Motooka D."/>
            <person name="Nabeya D."/>
            <person name="Jung N."/>
            <person name="Uechi K."/>
            <person name="Horii T."/>
            <person name="Iida T."/>
            <person name="Fujita J."/>
            <person name="Nakamura S."/>
        </authorList>
    </citation>
    <scope>NUCLEOTIDE SEQUENCE [LARGE SCALE GENOMIC DNA]</scope>
    <source>
        <strain evidence="3 6">JCM 6377</strain>
    </source>
</reference>
<dbReference type="EMBL" id="PDCP01000033">
    <property type="protein sequence ID" value="PEG36596.1"/>
    <property type="molecule type" value="Genomic_DNA"/>
</dbReference>
<feature type="domain" description="PE-PPE" evidence="2">
    <location>
        <begin position="89"/>
        <end position="346"/>
    </location>
</feature>
<name>A0A2A7MY46_MYCAG</name>
<dbReference type="AlphaFoldDB" id="A0A2A7MY46"/>
<protein>
    <submittedName>
        <fullName evidence="4">PE-PPE domain-containing protein</fullName>
    </submittedName>
</protein>
<reference evidence="4 5" key="1">
    <citation type="submission" date="2017-10" db="EMBL/GenBank/DDBJ databases">
        <title>The new phylogeny of genus Mycobacterium.</title>
        <authorList>
            <person name="Tortoli E."/>
            <person name="Trovato A."/>
            <person name="Cirillo D.M."/>
        </authorList>
    </citation>
    <scope>NUCLEOTIDE SEQUENCE [LARGE SCALE GENOMIC DNA]</scope>
    <source>
        <strain evidence="4 5">CCUG37673</strain>
    </source>
</reference>
<evidence type="ECO:0000313" key="6">
    <source>
        <dbReference type="Proteomes" id="UP000465302"/>
    </source>
</evidence>
<sequence length="522" mass="55228">MRATAGSLAKSITVAIFTVLAALILGVTQAMTTAVTAAIGLTAYQAIIVPGTGTQHPAQVPNYLDHAVGYYLIPAGDCGPSESCAPVTGVEYLAQFWPIPLPGWGGLKGAKWNVSVKSGVQGLTGAYDKAILTDDNIAIFGYSQGATVASMFKDLHRDDPEELKARTTYFFIGNPQRPDGGVFERLAILGTVPILDATFGNPTPTDTCERADETHCASDFALMYDGVVDFPEWILNPLAIANAAAGFEYVHGTYLAPDGDDPLDETPYGYQPDEVEQLIRNAEAECSEQNFCQRHGDTIYITLPARFLPLYQPFIDLAEATGTSALVVPLVDLVSPLTQTLIETAYTRDDYGKPSPVTLLPRFNPIAVAGDLVRDIPEGIQMALEPGRTQLPGSPGPVTTSDMTSEETSPAPLVDSTPPVTTPDTTAVAATTAVTNDDAANDATKKTKAWDGKPLTRLSLIATPGGGASNDGQGKSSRPIRDALKNFHPVRDVVKAVKNAAKDALGNGSKTTKDKQDDSSGD</sequence>